<evidence type="ECO:0000256" key="3">
    <source>
        <dbReference type="ARBA" id="ARBA00022989"/>
    </source>
</evidence>
<organism evidence="7 8">
    <name type="scientific">Haliovirga abyssi</name>
    <dbReference type="NCBI Taxonomy" id="2996794"/>
    <lineage>
        <taxon>Bacteria</taxon>
        <taxon>Fusobacteriati</taxon>
        <taxon>Fusobacteriota</taxon>
        <taxon>Fusobacteriia</taxon>
        <taxon>Fusobacteriales</taxon>
        <taxon>Haliovirgaceae</taxon>
        <taxon>Haliovirga</taxon>
    </lineage>
</organism>
<accession>A0AAU9DGR0</accession>
<feature type="transmembrane region" description="Helical" evidence="5">
    <location>
        <begin position="6"/>
        <end position="23"/>
    </location>
</feature>
<reference evidence="7 8" key="1">
    <citation type="submission" date="2022-11" db="EMBL/GenBank/DDBJ databases">
        <title>Haliovirga abyssi gen. nov., sp. nov., a mesophilic fermentative bacterium isolated from the Iheya North hydrothermal field and the proposal of Haliovirgaceae fam. nov.</title>
        <authorList>
            <person name="Miyazaki U."/>
            <person name="Tame A."/>
            <person name="Miyazaki J."/>
            <person name="Takai K."/>
            <person name="Sawayama S."/>
            <person name="Kitajima M."/>
            <person name="Okamoto A."/>
            <person name="Nakagawa S."/>
        </authorList>
    </citation>
    <scope>NUCLEOTIDE SEQUENCE [LARGE SCALE GENOMIC DNA]</scope>
    <source>
        <strain evidence="7 8">IC12</strain>
    </source>
</reference>
<dbReference type="RefSeq" id="WP_307904348.1">
    <property type="nucleotide sequence ID" value="NZ_AP027059.1"/>
</dbReference>
<comment type="subcellular location">
    <subcellularLocation>
        <location evidence="1">Membrane</location>
        <topology evidence="1">Multi-pass membrane protein</topology>
    </subcellularLocation>
</comment>
<feature type="transmembrane region" description="Helical" evidence="5">
    <location>
        <begin position="371"/>
        <end position="394"/>
    </location>
</feature>
<evidence type="ECO:0000313" key="8">
    <source>
        <dbReference type="Proteomes" id="UP001321582"/>
    </source>
</evidence>
<gene>
    <name evidence="7" type="ORF">HLVA_20270</name>
</gene>
<feature type="transmembrane region" description="Helical" evidence="5">
    <location>
        <begin position="57"/>
        <end position="77"/>
    </location>
</feature>
<feature type="domain" description="Cation/H+ exchanger transmembrane" evidence="6">
    <location>
        <begin position="16"/>
        <end position="395"/>
    </location>
</feature>
<evidence type="ECO:0000313" key="7">
    <source>
        <dbReference type="EMBL" id="BDU51458.1"/>
    </source>
</evidence>
<dbReference type="Proteomes" id="UP001321582">
    <property type="component" value="Chromosome"/>
</dbReference>
<proteinExistence type="predicted"/>
<feature type="transmembrane region" description="Helical" evidence="5">
    <location>
        <begin position="89"/>
        <end position="111"/>
    </location>
</feature>
<feature type="transmembrane region" description="Helical" evidence="5">
    <location>
        <begin position="332"/>
        <end position="351"/>
    </location>
</feature>
<keyword evidence="3 5" id="KW-1133">Transmembrane helix</keyword>
<dbReference type="Pfam" id="PF00999">
    <property type="entry name" value="Na_H_Exchanger"/>
    <property type="match status" value="1"/>
</dbReference>
<keyword evidence="4 5" id="KW-0472">Membrane</keyword>
<feature type="transmembrane region" description="Helical" evidence="5">
    <location>
        <begin position="301"/>
        <end position="325"/>
    </location>
</feature>
<dbReference type="PANTHER" id="PTHR43021:SF2">
    <property type="entry name" value="CATION_H+ EXCHANGER DOMAIN-CONTAINING PROTEIN"/>
    <property type="match status" value="1"/>
</dbReference>
<keyword evidence="8" id="KW-1185">Reference proteome</keyword>
<name>A0AAU9DGR0_9FUSO</name>
<protein>
    <submittedName>
        <fullName evidence="7">Potassium transporter</fullName>
    </submittedName>
</protein>
<feature type="transmembrane region" description="Helical" evidence="5">
    <location>
        <begin position="269"/>
        <end position="289"/>
    </location>
</feature>
<feature type="transmembrane region" description="Helical" evidence="5">
    <location>
        <begin position="150"/>
        <end position="173"/>
    </location>
</feature>
<evidence type="ECO:0000256" key="1">
    <source>
        <dbReference type="ARBA" id="ARBA00004141"/>
    </source>
</evidence>
<dbReference type="EMBL" id="AP027059">
    <property type="protein sequence ID" value="BDU51458.1"/>
    <property type="molecule type" value="Genomic_DNA"/>
</dbReference>
<dbReference type="GO" id="GO:0016020">
    <property type="term" value="C:membrane"/>
    <property type="evidence" value="ECO:0007669"/>
    <property type="project" value="UniProtKB-SubCell"/>
</dbReference>
<keyword evidence="2 5" id="KW-0812">Transmembrane</keyword>
<evidence type="ECO:0000256" key="4">
    <source>
        <dbReference type="ARBA" id="ARBA00023136"/>
    </source>
</evidence>
<dbReference type="AlphaFoldDB" id="A0AAU9DGR0"/>
<dbReference type="InterPro" id="IPR038770">
    <property type="entry name" value="Na+/solute_symporter_sf"/>
</dbReference>
<feature type="transmembrane region" description="Helical" evidence="5">
    <location>
        <begin position="246"/>
        <end position="262"/>
    </location>
</feature>
<feature type="transmembrane region" description="Helical" evidence="5">
    <location>
        <begin position="117"/>
        <end position="138"/>
    </location>
</feature>
<evidence type="ECO:0000259" key="6">
    <source>
        <dbReference type="Pfam" id="PF00999"/>
    </source>
</evidence>
<dbReference type="Gene3D" id="1.20.1530.20">
    <property type="match status" value="1"/>
</dbReference>
<dbReference type="GO" id="GO:0015297">
    <property type="term" value="F:antiporter activity"/>
    <property type="evidence" value="ECO:0007669"/>
    <property type="project" value="InterPro"/>
</dbReference>
<sequence>MKEINVLFYLGMLFFAAFLTKKFTQKFKIPEVTGYVIVGVLLGESILKILTNDVVDKLGYLSTIALGIIAFTIGAELKLSTIKKLGKSITAIVFFESFGAFIIVFFTLAFVFKGEMYKALLLGSVAAATAPAATVAVIRQYKAKGSLTSTIIAVVGIDDAVALIIYVFASSFAKGMILGEHISSVTILINALISIGLSAVIGIVAAYVYIFIMKNIRNEDTIELMITAFILMLLGVTEQFHISELLTIMIFSAFITNLSPIIEKRSGKIVDFFVPIFLAAFFILGGAHLDIRVVKQIGGIGMLYFFARSIGKIGGASLGAVIGGATDKVKKYIGFALLPQVGVALALALSIKKNFSIPLYGDKGKDIALVVINILLFTTMITEVIGPFLTKLVLKKSGEIKE</sequence>
<feature type="transmembrane region" description="Helical" evidence="5">
    <location>
        <begin position="185"/>
        <end position="210"/>
    </location>
</feature>
<evidence type="ECO:0000256" key="2">
    <source>
        <dbReference type="ARBA" id="ARBA00022692"/>
    </source>
</evidence>
<dbReference type="PANTHER" id="PTHR43021">
    <property type="entry name" value="NA(+)/H(+) ANTIPORTER-RELATED"/>
    <property type="match status" value="1"/>
</dbReference>
<evidence type="ECO:0000256" key="5">
    <source>
        <dbReference type="SAM" id="Phobius"/>
    </source>
</evidence>
<dbReference type="GO" id="GO:1902600">
    <property type="term" value="P:proton transmembrane transport"/>
    <property type="evidence" value="ECO:0007669"/>
    <property type="project" value="InterPro"/>
</dbReference>
<feature type="transmembrane region" description="Helical" evidence="5">
    <location>
        <begin position="32"/>
        <end position="51"/>
    </location>
</feature>
<dbReference type="InterPro" id="IPR006153">
    <property type="entry name" value="Cation/H_exchanger_TM"/>
</dbReference>
<dbReference type="KEGG" id="haby:HLVA_20270"/>